<dbReference type="Pfam" id="PF12848">
    <property type="entry name" value="ABC_tran_Xtn"/>
    <property type="match status" value="1"/>
</dbReference>
<dbReference type="Proteomes" id="UP001221208">
    <property type="component" value="Unassembled WGS sequence"/>
</dbReference>
<evidence type="ECO:0000313" key="8">
    <source>
        <dbReference type="Proteomes" id="UP001221208"/>
    </source>
</evidence>
<dbReference type="Pfam" id="PF00005">
    <property type="entry name" value="ABC_tran"/>
    <property type="match status" value="2"/>
</dbReference>
<keyword evidence="3" id="KW-0547">Nucleotide-binding</keyword>
<keyword evidence="4 7" id="KW-0067">ATP-binding</keyword>
<dbReference type="PROSITE" id="PS50893">
    <property type="entry name" value="ABC_TRANSPORTER_2"/>
    <property type="match status" value="2"/>
</dbReference>
<reference evidence="7 8" key="1">
    <citation type="submission" date="2022-10" db="EMBL/GenBank/DDBJ databases">
        <title>Janthinobacterium sp. hw3 Genome sequencing.</title>
        <authorList>
            <person name="Park S."/>
        </authorList>
    </citation>
    <scope>NUCLEOTIDE SEQUENCE [LARGE SCALE GENOMIC DNA]</scope>
    <source>
        <strain evidence="8">hw3</strain>
    </source>
</reference>
<accession>A0ABT5JTT2</accession>
<dbReference type="InterPro" id="IPR027417">
    <property type="entry name" value="P-loop_NTPase"/>
</dbReference>
<dbReference type="InterPro" id="IPR032781">
    <property type="entry name" value="ABC_tran_Xtn"/>
</dbReference>
<sequence>MIRFLQVSLMRGIKPLLEQVDVTLNPGDKIGLIGANGAGKSSLFALLRGELHPDQGEIDFPAKWRMAYVAQETPPLERAALDYAIDGDVTLRKLEAELARLEAEPETSENGIAIGEIYSALADADAYTVQSRGEQLLLGLGFTLDQMQQPVASFSGGWRMRLNLAQALMCPSDLLLLDEPTNHLDLDAIIWLEDWLKRYAGTLLIISHDRDFLDEVVNVVVHIDERKLKRYSGNYSGFERQRAAQMILAASALEKQTRQRAHLESFVNRFKAQASKARQAQSRMKALAKMQELAPLRAAAEFSFEFREPLNAPNPLLVLEDVNAGYKIENAATGVVTEKTIVNGINFSLQIGQRIGLLGVNGAGKSTLIKTIAGEIGPLTGDAVIGKGLSIGYFAQHQVEMLRHDESPLWHLAKIAPTTREQELRNFLGGFNFPGTMVTSSIRPFSGGEKARLALALIVWQRPNLLLLDEPTNHLDLETREALTMALAQFEGTLVVVSHDRHLLRATTDQFIIVADGKLQPFDGDLDDYKDWLFKTKLGKGTTVLPAAGKDNKTDFPVTPAVAAAAPAVDKKDQKRQDAEDRQRLAALRKPIENKIKRQEEQIAKRQAQKAEVDAKLGEPDAYDAANKAKLKQLLADQTFFTKDLAQLEAEWLELQEQLEALSA</sequence>
<comment type="caution">
    <text evidence="7">The sequence shown here is derived from an EMBL/GenBank/DDBJ whole genome shotgun (WGS) entry which is preliminary data.</text>
</comment>
<dbReference type="SUPFAM" id="SSF52540">
    <property type="entry name" value="P-loop containing nucleoside triphosphate hydrolases"/>
    <property type="match status" value="2"/>
</dbReference>
<evidence type="ECO:0000256" key="4">
    <source>
        <dbReference type="ARBA" id="ARBA00022840"/>
    </source>
</evidence>
<gene>
    <name evidence="7" type="ORF">OIK44_00915</name>
</gene>
<dbReference type="CDD" id="cd03221">
    <property type="entry name" value="ABCF_EF-3"/>
    <property type="match status" value="2"/>
</dbReference>
<dbReference type="InterPro" id="IPR003593">
    <property type="entry name" value="AAA+_ATPase"/>
</dbReference>
<evidence type="ECO:0000256" key="1">
    <source>
        <dbReference type="ARBA" id="ARBA00022475"/>
    </source>
</evidence>
<keyword evidence="5" id="KW-0175">Coiled coil</keyword>
<evidence type="ECO:0000259" key="6">
    <source>
        <dbReference type="PROSITE" id="PS50893"/>
    </source>
</evidence>
<dbReference type="Gene3D" id="3.40.50.300">
    <property type="entry name" value="P-loop containing nucleotide triphosphate hydrolases"/>
    <property type="match status" value="2"/>
</dbReference>
<keyword evidence="1" id="KW-1003">Cell membrane</keyword>
<dbReference type="PROSITE" id="PS00211">
    <property type="entry name" value="ABC_TRANSPORTER_1"/>
    <property type="match status" value="2"/>
</dbReference>
<dbReference type="InterPro" id="IPR017871">
    <property type="entry name" value="ABC_transporter-like_CS"/>
</dbReference>
<keyword evidence="8" id="KW-1185">Reference proteome</keyword>
<name>A0ABT5JTT2_9BURK</name>
<protein>
    <submittedName>
        <fullName evidence="7">ATP-binding cassette domain-containing protein</fullName>
    </submittedName>
</protein>
<evidence type="ECO:0000256" key="3">
    <source>
        <dbReference type="ARBA" id="ARBA00022741"/>
    </source>
</evidence>
<dbReference type="EMBL" id="JAQQXR010000001">
    <property type="protein sequence ID" value="MDC8756144.1"/>
    <property type="molecule type" value="Genomic_DNA"/>
</dbReference>
<dbReference type="SMART" id="SM00382">
    <property type="entry name" value="AAA"/>
    <property type="match status" value="2"/>
</dbReference>
<feature type="coiled-coil region" evidence="5">
    <location>
        <begin position="596"/>
        <end position="651"/>
    </location>
</feature>
<proteinExistence type="predicted"/>
<evidence type="ECO:0000256" key="5">
    <source>
        <dbReference type="SAM" id="Coils"/>
    </source>
</evidence>
<keyword evidence="1" id="KW-0472">Membrane</keyword>
<dbReference type="InterPro" id="IPR003439">
    <property type="entry name" value="ABC_transporter-like_ATP-bd"/>
</dbReference>
<dbReference type="InterPro" id="IPR050611">
    <property type="entry name" value="ABCF"/>
</dbReference>
<dbReference type="GO" id="GO:0005524">
    <property type="term" value="F:ATP binding"/>
    <property type="evidence" value="ECO:0007669"/>
    <property type="project" value="UniProtKB-KW"/>
</dbReference>
<dbReference type="PANTHER" id="PTHR19211">
    <property type="entry name" value="ATP-BINDING TRANSPORT PROTEIN-RELATED"/>
    <property type="match status" value="1"/>
</dbReference>
<feature type="domain" description="ABC transporter" evidence="6">
    <location>
        <begin position="2"/>
        <end position="250"/>
    </location>
</feature>
<evidence type="ECO:0000313" key="7">
    <source>
        <dbReference type="EMBL" id="MDC8756144.1"/>
    </source>
</evidence>
<dbReference type="RefSeq" id="WP_273668772.1">
    <property type="nucleotide sequence ID" value="NZ_JAQQXR010000001.1"/>
</dbReference>
<dbReference type="PANTHER" id="PTHR19211:SF14">
    <property type="entry name" value="ATP-BINDING CASSETTE SUB-FAMILY F MEMBER 1"/>
    <property type="match status" value="1"/>
</dbReference>
<evidence type="ECO:0000256" key="2">
    <source>
        <dbReference type="ARBA" id="ARBA00022737"/>
    </source>
</evidence>
<keyword evidence="2" id="KW-0677">Repeat</keyword>
<feature type="domain" description="ABC transporter" evidence="6">
    <location>
        <begin position="326"/>
        <end position="541"/>
    </location>
</feature>
<organism evidence="7 8">
    <name type="scientific">Janthinobacterium fluminis</name>
    <dbReference type="NCBI Taxonomy" id="2987524"/>
    <lineage>
        <taxon>Bacteria</taxon>
        <taxon>Pseudomonadati</taxon>
        <taxon>Pseudomonadota</taxon>
        <taxon>Betaproteobacteria</taxon>
        <taxon>Burkholderiales</taxon>
        <taxon>Oxalobacteraceae</taxon>
        <taxon>Janthinobacterium</taxon>
    </lineage>
</organism>